<organism evidence="1 2">
    <name type="scientific">Eleginops maclovinus</name>
    <name type="common">Patagonian blennie</name>
    <name type="synonym">Eleginus maclovinus</name>
    <dbReference type="NCBI Taxonomy" id="56733"/>
    <lineage>
        <taxon>Eukaryota</taxon>
        <taxon>Metazoa</taxon>
        <taxon>Chordata</taxon>
        <taxon>Craniata</taxon>
        <taxon>Vertebrata</taxon>
        <taxon>Euteleostomi</taxon>
        <taxon>Actinopterygii</taxon>
        <taxon>Neopterygii</taxon>
        <taxon>Teleostei</taxon>
        <taxon>Neoteleostei</taxon>
        <taxon>Acanthomorphata</taxon>
        <taxon>Eupercaria</taxon>
        <taxon>Perciformes</taxon>
        <taxon>Notothenioidei</taxon>
        <taxon>Eleginopidae</taxon>
        <taxon>Eleginops</taxon>
    </lineage>
</organism>
<keyword evidence="2" id="KW-1185">Reference proteome</keyword>
<comment type="caution">
    <text evidence="1">The sequence shown here is derived from an EMBL/GenBank/DDBJ whole genome shotgun (WGS) entry which is preliminary data.</text>
</comment>
<gene>
    <name evidence="1" type="ORF">PBY51_016879</name>
</gene>
<protein>
    <submittedName>
        <fullName evidence="1">Uncharacterized protein</fullName>
    </submittedName>
</protein>
<reference evidence="1 2" key="2">
    <citation type="journal article" date="2023" name="Mol. Biol. Evol.">
        <title>Genomics of Secondarily Temperate Adaptation in the Only Non-Antarctic Icefish.</title>
        <authorList>
            <person name="Rivera-Colon A.G."/>
            <person name="Rayamajhi N."/>
            <person name="Minhas B.F."/>
            <person name="Madrigal G."/>
            <person name="Bilyk K.T."/>
            <person name="Yoon V."/>
            <person name="Hune M."/>
            <person name="Gregory S."/>
            <person name="Cheng C.H.C."/>
            <person name="Catchen J.M."/>
        </authorList>
    </citation>
    <scope>NUCLEOTIDE SEQUENCE [LARGE SCALE GENOMIC DNA]</scope>
    <source>
        <strain evidence="1">JMC-PN-2008</strain>
    </source>
</reference>
<dbReference type="AlphaFoldDB" id="A0AAN7WR25"/>
<evidence type="ECO:0000313" key="2">
    <source>
        <dbReference type="Proteomes" id="UP001346869"/>
    </source>
</evidence>
<dbReference type="EMBL" id="JAUZQC010000026">
    <property type="protein sequence ID" value="KAK5847776.1"/>
    <property type="molecule type" value="Genomic_DNA"/>
</dbReference>
<proteinExistence type="predicted"/>
<evidence type="ECO:0000313" key="1">
    <source>
        <dbReference type="EMBL" id="KAK5847776.1"/>
    </source>
</evidence>
<accession>A0AAN7WR25</accession>
<dbReference type="Proteomes" id="UP001346869">
    <property type="component" value="Unassembled WGS sequence"/>
</dbReference>
<name>A0AAN7WR25_ELEMC</name>
<reference evidence="1 2" key="1">
    <citation type="journal article" date="2023" name="Genes (Basel)">
        <title>Chromosome-Level Genome Assembly and Circadian Gene Repertoire of the Patagonia Blennie Eleginops maclovinus-The Closest Ancestral Proxy of Antarctic Cryonotothenioids.</title>
        <authorList>
            <person name="Cheng C.C."/>
            <person name="Rivera-Colon A.G."/>
            <person name="Minhas B.F."/>
            <person name="Wilson L."/>
            <person name="Rayamajhi N."/>
            <person name="Vargas-Chacoff L."/>
            <person name="Catchen J.M."/>
        </authorList>
    </citation>
    <scope>NUCLEOTIDE SEQUENCE [LARGE SCALE GENOMIC DNA]</scope>
    <source>
        <strain evidence="1">JMC-PN-2008</strain>
    </source>
</reference>
<sequence>MARGAKAATQEVGCLVCETAVELPGTQATPRPRGLSVCCTLMSLGGGEERTCSSPPLPHILLIVSEGGVRASGGRGPNPNRLCSVVIVS</sequence>